<keyword evidence="3" id="KW-1185">Reference proteome</keyword>
<accession>A0ABP6WYP8</accession>
<dbReference type="Proteomes" id="UP001500954">
    <property type="component" value="Unassembled WGS sequence"/>
</dbReference>
<proteinExistence type="predicted"/>
<organism evidence="2 3">
    <name type="scientific">Snuella lapsa</name>
    <dbReference type="NCBI Taxonomy" id="870481"/>
    <lineage>
        <taxon>Bacteria</taxon>
        <taxon>Pseudomonadati</taxon>
        <taxon>Bacteroidota</taxon>
        <taxon>Flavobacteriia</taxon>
        <taxon>Flavobacteriales</taxon>
        <taxon>Flavobacteriaceae</taxon>
        <taxon>Snuella</taxon>
    </lineage>
</organism>
<keyword evidence="1" id="KW-1133">Transmembrane helix</keyword>
<comment type="caution">
    <text evidence="2">The sequence shown here is derived from an EMBL/GenBank/DDBJ whole genome shotgun (WGS) entry which is preliminary data.</text>
</comment>
<dbReference type="InterPro" id="IPR036909">
    <property type="entry name" value="Cyt_c-like_dom_sf"/>
</dbReference>
<feature type="transmembrane region" description="Helical" evidence="1">
    <location>
        <begin position="13"/>
        <end position="37"/>
    </location>
</feature>
<keyword evidence="1" id="KW-0812">Transmembrane</keyword>
<keyword evidence="1" id="KW-0472">Membrane</keyword>
<sequence>MHYEEFKNVVKRIYLMFSLLAVMLFIMALGVVCNMLYPSFLGFNKESTPTYETPESLGVIDRNDIKNGIHQPTGLVEGEGLEQVVVSCTPCHSAKLVTQNRATKEGWVGIIRWMQETQNLWDLGANETIIVDYLATHYAPENKGRRDVLSNIEWYNLDVK</sequence>
<name>A0ABP6WYP8_9FLAO</name>
<dbReference type="Gene3D" id="1.10.760.10">
    <property type="entry name" value="Cytochrome c-like domain"/>
    <property type="match status" value="1"/>
</dbReference>
<reference evidence="3" key="1">
    <citation type="journal article" date="2019" name="Int. J. Syst. Evol. Microbiol.">
        <title>The Global Catalogue of Microorganisms (GCM) 10K type strain sequencing project: providing services to taxonomists for standard genome sequencing and annotation.</title>
        <authorList>
            <consortium name="The Broad Institute Genomics Platform"/>
            <consortium name="The Broad Institute Genome Sequencing Center for Infectious Disease"/>
            <person name="Wu L."/>
            <person name="Ma J."/>
        </authorList>
    </citation>
    <scope>NUCLEOTIDE SEQUENCE [LARGE SCALE GENOMIC DNA]</scope>
    <source>
        <strain evidence="3">JCM 17111</strain>
    </source>
</reference>
<dbReference type="EMBL" id="BAABCY010000019">
    <property type="protein sequence ID" value="GAA3558649.1"/>
    <property type="molecule type" value="Genomic_DNA"/>
</dbReference>
<dbReference type="SUPFAM" id="SSF46626">
    <property type="entry name" value="Cytochrome c"/>
    <property type="match status" value="1"/>
</dbReference>
<protein>
    <recommendedName>
        <fullName evidence="4">Monoheme cytochrome C</fullName>
    </recommendedName>
</protein>
<evidence type="ECO:0008006" key="4">
    <source>
        <dbReference type="Google" id="ProtNLM"/>
    </source>
</evidence>
<gene>
    <name evidence="2" type="ORF">GCM10022395_07280</name>
</gene>
<evidence type="ECO:0000313" key="3">
    <source>
        <dbReference type="Proteomes" id="UP001500954"/>
    </source>
</evidence>
<evidence type="ECO:0000313" key="2">
    <source>
        <dbReference type="EMBL" id="GAA3558649.1"/>
    </source>
</evidence>
<evidence type="ECO:0000256" key="1">
    <source>
        <dbReference type="SAM" id="Phobius"/>
    </source>
</evidence>